<accession>A0A8S9ZPP8</accession>
<name>A0A8S9ZPP8_9BILA</name>
<dbReference type="AlphaFoldDB" id="A0A8S9ZPP8"/>
<feature type="non-terminal residue" evidence="1">
    <location>
        <position position="1"/>
    </location>
</feature>
<dbReference type="EMBL" id="JABEBT010000045">
    <property type="protein sequence ID" value="KAF7635193.1"/>
    <property type="molecule type" value="Genomic_DNA"/>
</dbReference>
<sequence>KYKLNAKELNNKAIKNQTILSDSLKILNFLIITYSFPKNNLNKEENKEKNFNYYSTVGKVFLENEIEKLTLNYWGKSPNWIGLKNGEEKYYEELTGNKIKSSTELNIYFEFKLLKILLNLHYFLMI</sequence>
<dbReference type="Proteomes" id="UP000605970">
    <property type="component" value="Unassembled WGS sequence"/>
</dbReference>
<comment type="caution">
    <text evidence="1">The sequence shown here is derived from an EMBL/GenBank/DDBJ whole genome shotgun (WGS) entry which is preliminary data.</text>
</comment>
<gene>
    <name evidence="1" type="ORF">Mgra_00005307</name>
</gene>
<protein>
    <submittedName>
        <fullName evidence="1">Uncharacterized protein</fullName>
    </submittedName>
</protein>
<evidence type="ECO:0000313" key="1">
    <source>
        <dbReference type="EMBL" id="KAF7635193.1"/>
    </source>
</evidence>
<organism evidence="1 2">
    <name type="scientific">Meloidogyne graminicola</name>
    <dbReference type="NCBI Taxonomy" id="189291"/>
    <lineage>
        <taxon>Eukaryota</taxon>
        <taxon>Metazoa</taxon>
        <taxon>Ecdysozoa</taxon>
        <taxon>Nematoda</taxon>
        <taxon>Chromadorea</taxon>
        <taxon>Rhabditida</taxon>
        <taxon>Tylenchina</taxon>
        <taxon>Tylenchomorpha</taxon>
        <taxon>Tylenchoidea</taxon>
        <taxon>Meloidogynidae</taxon>
        <taxon>Meloidogyninae</taxon>
        <taxon>Meloidogyne</taxon>
    </lineage>
</organism>
<reference evidence="1" key="1">
    <citation type="journal article" date="2020" name="Ecol. Evol.">
        <title>Genome structure and content of the rice root-knot nematode (Meloidogyne graminicola).</title>
        <authorList>
            <person name="Phan N.T."/>
            <person name="Danchin E.G.J."/>
            <person name="Klopp C."/>
            <person name="Perfus-Barbeoch L."/>
            <person name="Kozlowski D.K."/>
            <person name="Koutsovoulos G.D."/>
            <person name="Lopez-Roques C."/>
            <person name="Bouchez O."/>
            <person name="Zahm M."/>
            <person name="Besnard G."/>
            <person name="Bellafiore S."/>
        </authorList>
    </citation>
    <scope>NUCLEOTIDE SEQUENCE</scope>
    <source>
        <strain evidence="1">VN-18</strain>
    </source>
</reference>
<evidence type="ECO:0000313" key="2">
    <source>
        <dbReference type="Proteomes" id="UP000605970"/>
    </source>
</evidence>
<keyword evidence="2" id="KW-1185">Reference proteome</keyword>
<proteinExistence type="predicted"/>